<dbReference type="PROSITE" id="PS52004">
    <property type="entry name" value="KS3_2"/>
    <property type="match status" value="1"/>
</dbReference>
<dbReference type="Pfam" id="PF02801">
    <property type="entry name" value="Ketoacyl-synt_C"/>
    <property type="match status" value="1"/>
</dbReference>
<evidence type="ECO:0000256" key="1">
    <source>
        <dbReference type="ARBA" id="ARBA00004792"/>
    </source>
</evidence>
<gene>
    <name evidence="13" type="ORF">CK936_09725</name>
</gene>
<feature type="active site" description="Proton acceptor; for dehydratase activity" evidence="8">
    <location>
        <position position="1469"/>
    </location>
</feature>
<dbReference type="Gene3D" id="3.90.180.10">
    <property type="entry name" value="Medium-chain alcohol dehydrogenases, catalytic domain"/>
    <property type="match status" value="1"/>
</dbReference>
<dbReference type="RefSeq" id="WP_143593067.1">
    <property type="nucleotide sequence ID" value="NZ_NSJV01000193.1"/>
</dbReference>
<dbReference type="FunFam" id="3.40.47.10:FF:000019">
    <property type="entry name" value="Polyketide synthase type I"/>
    <property type="match status" value="1"/>
</dbReference>
<dbReference type="GO" id="GO:0004315">
    <property type="term" value="F:3-oxoacyl-[acyl-carrier-protein] synthase activity"/>
    <property type="evidence" value="ECO:0007669"/>
    <property type="project" value="InterPro"/>
</dbReference>
<dbReference type="GO" id="GO:0033068">
    <property type="term" value="P:macrolide biosynthetic process"/>
    <property type="evidence" value="ECO:0007669"/>
    <property type="project" value="UniProtKB-ARBA"/>
</dbReference>
<dbReference type="InterPro" id="IPR014031">
    <property type="entry name" value="Ketoacyl_synth_C"/>
</dbReference>
<dbReference type="InterPro" id="IPR057326">
    <property type="entry name" value="KR_dom"/>
</dbReference>
<dbReference type="Pfam" id="PF21089">
    <property type="entry name" value="PKS_DH_N"/>
    <property type="match status" value="1"/>
</dbReference>
<dbReference type="Pfam" id="PF00550">
    <property type="entry name" value="PP-binding"/>
    <property type="match status" value="2"/>
</dbReference>
<dbReference type="PROSITE" id="PS00012">
    <property type="entry name" value="PHOSPHOPANTETHEINE"/>
    <property type="match status" value="2"/>
</dbReference>
<dbReference type="InterPro" id="IPR049552">
    <property type="entry name" value="PKS_DH_N"/>
</dbReference>
<keyword evidence="7" id="KW-0012">Acyltransferase</keyword>
<dbReference type="SMART" id="SM00822">
    <property type="entry name" value="PKS_KR"/>
    <property type="match status" value="2"/>
</dbReference>
<dbReference type="InterPro" id="IPR032821">
    <property type="entry name" value="PKS_assoc"/>
</dbReference>
<evidence type="ECO:0000256" key="5">
    <source>
        <dbReference type="ARBA" id="ARBA00023194"/>
    </source>
</evidence>
<dbReference type="GO" id="GO:0031177">
    <property type="term" value="F:phosphopantetheine binding"/>
    <property type="evidence" value="ECO:0007669"/>
    <property type="project" value="InterPro"/>
</dbReference>
<keyword evidence="4" id="KW-0808">Transferase</keyword>
<comment type="pathway">
    <text evidence="1">Antibiotic biosynthesis.</text>
</comment>
<feature type="region of interest" description="Disordered" evidence="9">
    <location>
        <begin position="1752"/>
        <end position="1793"/>
    </location>
</feature>
<dbReference type="FunFam" id="1.10.1200.10:FF:000007">
    <property type="entry name" value="Probable polyketide synthase pks17"/>
    <property type="match status" value="2"/>
</dbReference>
<evidence type="ECO:0000313" key="14">
    <source>
        <dbReference type="Proteomes" id="UP000218944"/>
    </source>
</evidence>
<feature type="region of interest" description="Disordered" evidence="9">
    <location>
        <begin position="2668"/>
        <end position="2714"/>
    </location>
</feature>
<feature type="region of interest" description="Disordered" evidence="9">
    <location>
        <begin position="1202"/>
        <end position="1224"/>
    </location>
</feature>
<dbReference type="InterPro" id="IPR049900">
    <property type="entry name" value="PKS_mFAS_DH"/>
</dbReference>
<evidence type="ECO:0000256" key="4">
    <source>
        <dbReference type="ARBA" id="ARBA00022679"/>
    </source>
</evidence>
<dbReference type="FunFam" id="3.40.50.720:FF:000209">
    <property type="entry name" value="Polyketide synthase Pks12"/>
    <property type="match status" value="1"/>
</dbReference>
<keyword evidence="6" id="KW-0511">Multifunctional enzyme</keyword>
<proteinExistence type="predicted"/>
<dbReference type="InterPro" id="IPR042104">
    <property type="entry name" value="PKS_dehydratase_sf"/>
</dbReference>
<feature type="compositionally biased region" description="Basic and acidic residues" evidence="9">
    <location>
        <begin position="382"/>
        <end position="401"/>
    </location>
</feature>
<feature type="region of interest" description="Disordered" evidence="9">
    <location>
        <begin position="382"/>
        <end position="414"/>
    </location>
</feature>
<dbReference type="Pfam" id="PF13602">
    <property type="entry name" value="ADH_zinc_N_2"/>
    <property type="match status" value="1"/>
</dbReference>
<evidence type="ECO:0000256" key="2">
    <source>
        <dbReference type="ARBA" id="ARBA00022450"/>
    </source>
</evidence>
<name>A0A2A2DC80_9ACTN</name>
<organism evidence="13 14">
    <name type="scientific">Streptomyces albireticuli</name>
    <dbReference type="NCBI Taxonomy" id="1940"/>
    <lineage>
        <taxon>Bacteria</taxon>
        <taxon>Bacillati</taxon>
        <taxon>Actinomycetota</taxon>
        <taxon>Actinomycetes</taxon>
        <taxon>Kitasatosporales</taxon>
        <taxon>Streptomycetaceae</taxon>
        <taxon>Streptomyces</taxon>
    </lineage>
</organism>
<dbReference type="InterPro" id="IPR014030">
    <property type="entry name" value="Ketoacyl_synth_N"/>
</dbReference>
<evidence type="ECO:0008006" key="15">
    <source>
        <dbReference type="Google" id="ProtNLM"/>
    </source>
</evidence>
<dbReference type="Gene3D" id="3.40.366.10">
    <property type="entry name" value="Malonyl-Coenzyme A Acyl Carrier Protein, domain 2"/>
    <property type="match status" value="1"/>
</dbReference>
<dbReference type="InterPro" id="IPR002364">
    <property type="entry name" value="Quin_OxRdtase/zeta-crystal_CS"/>
</dbReference>
<feature type="compositionally biased region" description="Low complexity" evidence="9">
    <location>
        <begin position="2681"/>
        <end position="2700"/>
    </location>
</feature>
<dbReference type="PANTHER" id="PTHR43775:SF51">
    <property type="entry name" value="INACTIVE PHENOLPHTHIOCEROL SYNTHESIS POLYKETIDE SYNTHASE TYPE I PKS1-RELATED"/>
    <property type="match status" value="1"/>
</dbReference>
<feature type="domain" description="Carrier" evidence="10">
    <location>
        <begin position="425"/>
        <end position="512"/>
    </location>
</feature>
<dbReference type="EMBL" id="NSJV01000193">
    <property type="protein sequence ID" value="PAU49091.1"/>
    <property type="molecule type" value="Genomic_DNA"/>
</dbReference>
<dbReference type="Pfam" id="PF08240">
    <property type="entry name" value="ADH_N"/>
    <property type="match status" value="1"/>
</dbReference>
<dbReference type="Proteomes" id="UP000218944">
    <property type="component" value="Unassembled WGS sequence"/>
</dbReference>
<dbReference type="Gene3D" id="1.10.1200.10">
    <property type="entry name" value="ACP-like"/>
    <property type="match status" value="2"/>
</dbReference>
<dbReference type="Gene3D" id="3.40.47.10">
    <property type="match status" value="1"/>
</dbReference>
<dbReference type="InterPro" id="IPR001227">
    <property type="entry name" value="Ac_transferase_dom_sf"/>
</dbReference>
<dbReference type="FunFam" id="3.90.180.10:FF:000032">
    <property type="entry name" value="Probable polyketide synthase pks1"/>
    <property type="match status" value="1"/>
</dbReference>
<dbReference type="SMART" id="SM00823">
    <property type="entry name" value="PKS_PP"/>
    <property type="match status" value="2"/>
</dbReference>
<dbReference type="Pfam" id="PF16197">
    <property type="entry name" value="KAsynt_C_assoc"/>
    <property type="match status" value="1"/>
</dbReference>
<dbReference type="Pfam" id="PF00109">
    <property type="entry name" value="ketoacyl-synt"/>
    <property type="match status" value="1"/>
</dbReference>
<reference evidence="13 14" key="1">
    <citation type="submission" date="2017-08" db="EMBL/GenBank/DDBJ databases">
        <title>Genome sequence of Streptomyces albireticuli NRRL B-1670.</title>
        <authorList>
            <person name="Graham D.E."/>
            <person name="Mahan K.M."/>
            <person name="Klingeman D.M."/>
            <person name="Hettich R.L."/>
            <person name="Parry R.J."/>
            <person name="Spain J.C."/>
        </authorList>
    </citation>
    <scope>NUCLEOTIDE SEQUENCE [LARGE SCALE GENOMIC DNA]</scope>
    <source>
        <strain evidence="13 14">NRRL B-1670</strain>
    </source>
</reference>
<evidence type="ECO:0000256" key="6">
    <source>
        <dbReference type="ARBA" id="ARBA00023268"/>
    </source>
</evidence>
<dbReference type="InterPro" id="IPR016039">
    <property type="entry name" value="Thiolase-like"/>
</dbReference>
<dbReference type="SMART" id="SM00825">
    <property type="entry name" value="PKS_KS"/>
    <property type="match status" value="1"/>
</dbReference>
<dbReference type="SUPFAM" id="SSF52151">
    <property type="entry name" value="FabD/lysophospholipase-like"/>
    <property type="match status" value="1"/>
</dbReference>
<sequence length="2714" mass="283620">PRHPHLHAGVTTTLTLAQALGDAGVGAPLWCLTRGAVTTSPTDPVRRPEHAQIWGLGRVVGLEHPARWGGLADVPEEPGEAALRQLCAALAGRPGDGAEDQIAVRDTGTLVRRLVRAPLGDTPAPRAWRPRGTVLVVGGTGALGGHLAHWLAGNGAEHLVLASRRGPAAPGAAELRTRLEARGVRVTLAACDAADRDALAALLGRLRADGPPLRAVVHAAVVPDIGPLAETTTDRYAHAVRAKVTAARNLDELLADDDLDAFVLFSSVAGVWGTAGEGSYAAANAFLDALAAHRRAAGRPATSIAWGIWDAFDDRDGDTTMRDLLTERSIRQGLPRLEPRLAFEALRRALDHDETSVVVSDVDWDRFATLFTLARPRPLLDEIPEARRRRERDGGPERPGAETEETTGAPRPELARRLAGLPGPERHRLLLDAVCAHTAAVLGHGDPAAETETETAEGIDTDLAFRALGFDSLTAVELRDRLQDATGLRLPTSLVFDHPSPAALARHLHHLHTGLTGDTAPRTGPSPQPVAADEPIAVVGMACRLPGGITSPEDLWRALADGTDAVTGFPTDRGWDLDGLYDPDADAPGKSYVREGAFLHDAGDFDAGFFGISPREALAMDPQQRLLLETSWETFERAGIDPASLRGAQVGVFVGAGSAGYATDGNHVPEELEGFALTGSAASVLSGRVAYTFGLEGPAVTVDTACSSSLVALHLAGQALRSGECALALAGGVTVMAGPKPFTEFSRQRGLAPDGRCKAFSASADGTGWGEGVGVLLLERLSDARRNGHEVLAVIRGSAVNQDGASNGLTAPNGPSQQRVIRAALANAGLTPDDIDAVEAHGTGTTLGDPIEAQALLATYGEGRPADRPLWLGSVKSNVAHTAAASGVTSVIKTVLALRRGTLPRTLHADEPSPHIDWSSGALRLLGEAREWPAVDRRRRAGVSSFGMSGTNAHVIVEQALEEAASGAVPGRVRAPAPVPVVPWVVTARNPEALAAQTARLHAYVTERPELHPADVGLSLATTRTAMEHRAVVLGEDREALLAGLEGPYEGAGGPVVVRGTARGRARTAFLFSGQGAQRAGMGRELAGAYPVFAAALDEACGALGLSRDVFEDGERLGRTEFTQGALFAFEVALFRLLESWGVRPDLLLGHSIGEVAAAHVAGVFSLEDAALLVNTRGRLMQALPAGGVMVAVQATEDEARQALAGSRSGSGSGSRPGPEDRVGIAAVNGPRSVVLSGESAAVEALLAGFPDRKARRLDVSHAFHSPLMDPMLDDFRQVLKRIAFAEPRIPVVSNVSGRPAEPGELTSPDHWARHVRDTVRFADGVRTLAARGVHVLIELGPDGVLTPMARETLEDLRPEAVTVPLLRRDRPEPRTLTAAVATAYAHGTDVDWSALLPGARRVELPTYAFQRQRYWLEDRTPAGGDPGALGLADAGHPLLGAAVNLADGQGVVMTGRLSVRAHPWLADHEVAGAVLLPGTAFVELAVRAGDEADCGHLEELTLAAPLVLPADGTADVQVRVGPEEDDGRRPVSVHSRTEDAREWTRHAEGTLAPEARTGTFDLAAWPPPGAEPLELEDFYGRLSADGYGYGPAFQGLRAVWRRGEDVFAEVGLPEAAHAEAARFGLHPALLDASLHAALAAADTGSPTGHGGPGGREVRLPFVWSGVSLFAEGASSVRVRLSPQGPDALTLRLADAEGRPVASVDRLVTRPVTPGHLRAAPADRDALFTLRWTPVPAPDPVPPVRWTVLGAGGPERNGSRHLDGNAHPNGNAHPKGNAHPTGGRHRTGSPHGNVNPYPAFTALLCTPSATGTGLPAAARAATAEVLTVLQDWLSDDKFAQSCLVVVTRNAVAAGGEAPDPAQAAVWGLVRAAQTENPGRFLLLDLDGAADVDEALPIALATGEPQVALRGGEPLAARLHRIGDSGTLLPPAGPAPWRLDVSAPGTLENLALLPSPEQTAPLGPLDVRIDVRATGLNFRDVLLALDMYPERAPMGGEAAGVITEVGSGVTDLVPGDRVTGVVARSFGPVAVTDARTVVRIPDGWTFARAAAVPVAYVTAFYGLVDLAGLVAGESVLVHAAAGGVGMAAVQVARHLGAEVFGTASPGKWETLRASGLDDAHIASSRSTEFEGAFRAATGGRGIDVVLDSLAGEFVDASLRLMPREGGRFVEMGKADVRDPGQVAADHPGVSYRAYDMTEAGPDRIREILTEVVRLFETGEFTHSPVTTWDVRRAPEAFRLMSRAQHVGKIVLTMPPVRDPEGTVLVTGGTGTLGSLLARHLVTDRGVRHLLLTSRRGPDAPGARELVGDLEAAGASVTLVACDLADGEAVTELVAKVSAAHPLTAVVHLAGVTDDGVIGALTPGRLDAVFRAKADAAVNLHEATRHLDLAEFVLYSSASGVLGGPGQGNYAAANAFLDAFAHHRTARGLPGRSLAWGLWERSSGMTARLGRGDRARIARSGLAPIPDGQGLSLFDTALTADEALLLPIRLDPAALRTRAAAGTLPAPLRGLVRAPARRTAGAAPADGTPADAASALLRRLDGLSRDDRNQLLLELVRSHAATTLGHTRPDAVDPERGFMDSGFDSLTAVELRNRLGTAAGRRLPATLLFDHPTPLAVAHYLRAELVPADEDAPEADVRHRNGADDTEIEQAVSAVDGLDLAGLLRMAHGDGPAETADVDDMDSTGSTASTGSTSSTGKTEGTADTEEPGRSEGQSS</sequence>
<keyword evidence="14" id="KW-1185">Reference proteome</keyword>
<dbReference type="InterPro" id="IPR036736">
    <property type="entry name" value="ACP-like_sf"/>
</dbReference>
<comment type="caution">
    <text evidence="13">The sequence shown here is derived from an EMBL/GenBank/DDBJ whole genome shotgun (WGS) entry which is preliminary data.</text>
</comment>
<feature type="region of interest" description="N-terminal hotdog fold" evidence="8">
    <location>
        <begin position="1437"/>
        <end position="1559"/>
    </location>
</feature>
<dbReference type="PROSITE" id="PS50075">
    <property type="entry name" value="CARRIER"/>
    <property type="match status" value="2"/>
</dbReference>
<dbReference type="Pfam" id="PF00698">
    <property type="entry name" value="Acyl_transf_1"/>
    <property type="match status" value="1"/>
</dbReference>
<dbReference type="GO" id="GO:0004312">
    <property type="term" value="F:fatty acid synthase activity"/>
    <property type="evidence" value="ECO:0007669"/>
    <property type="project" value="TreeGrafter"/>
</dbReference>
<dbReference type="InterPro" id="IPR013154">
    <property type="entry name" value="ADH-like_N"/>
</dbReference>
<dbReference type="SUPFAM" id="SSF47336">
    <property type="entry name" value="ACP-like"/>
    <property type="match status" value="2"/>
</dbReference>
<dbReference type="CDD" id="cd00833">
    <property type="entry name" value="PKS"/>
    <property type="match status" value="1"/>
</dbReference>
<dbReference type="GO" id="GO:0006633">
    <property type="term" value="P:fatty acid biosynthetic process"/>
    <property type="evidence" value="ECO:0007669"/>
    <property type="project" value="InterPro"/>
</dbReference>
<dbReference type="SUPFAM" id="SSF53901">
    <property type="entry name" value="Thiolase-like"/>
    <property type="match status" value="1"/>
</dbReference>
<feature type="active site" description="Proton donor; for dehydratase activity" evidence="8">
    <location>
        <position position="1632"/>
    </location>
</feature>
<feature type="domain" description="Carrier" evidence="10">
    <location>
        <begin position="2548"/>
        <end position="2623"/>
    </location>
</feature>
<dbReference type="SUPFAM" id="SSF51735">
    <property type="entry name" value="NAD(P)-binding Rossmann-fold domains"/>
    <property type="match status" value="5"/>
</dbReference>
<dbReference type="CDD" id="cd05195">
    <property type="entry name" value="enoyl_red"/>
    <property type="match status" value="1"/>
</dbReference>
<dbReference type="Pfam" id="PF22953">
    <property type="entry name" value="SpnB_Rossmann"/>
    <property type="match status" value="1"/>
</dbReference>
<dbReference type="Gene3D" id="3.40.50.11460">
    <property type="match status" value="1"/>
</dbReference>
<dbReference type="Gene3D" id="3.10.129.110">
    <property type="entry name" value="Polyketide synthase dehydratase"/>
    <property type="match status" value="1"/>
</dbReference>
<dbReference type="CDD" id="cd08956">
    <property type="entry name" value="KR_3_FAS_SDR_x"/>
    <property type="match status" value="1"/>
</dbReference>
<keyword evidence="3" id="KW-0597">Phosphoprotein</keyword>
<evidence type="ECO:0000313" key="13">
    <source>
        <dbReference type="EMBL" id="PAU49091.1"/>
    </source>
</evidence>
<feature type="region of interest" description="Disordered" evidence="9">
    <location>
        <begin position="1523"/>
        <end position="1548"/>
    </location>
</feature>
<dbReference type="Gene3D" id="3.30.70.3290">
    <property type="match status" value="1"/>
</dbReference>
<dbReference type="GO" id="GO:0008270">
    <property type="term" value="F:zinc ion binding"/>
    <property type="evidence" value="ECO:0007669"/>
    <property type="project" value="InterPro"/>
</dbReference>
<keyword evidence="2" id="KW-0596">Phosphopantetheine</keyword>
<evidence type="ECO:0000256" key="7">
    <source>
        <dbReference type="ARBA" id="ARBA00023315"/>
    </source>
</evidence>
<dbReference type="InterPro" id="IPR020843">
    <property type="entry name" value="ER"/>
</dbReference>
<dbReference type="InterPro" id="IPR020807">
    <property type="entry name" value="PKS_DH"/>
</dbReference>
<dbReference type="Pfam" id="PF08659">
    <property type="entry name" value="KR"/>
    <property type="match status" value="2"/>
</dbReference>
<dbReference type="PROSITE" id="PS52019">
    <property type="entry name" value="PKS_MFAS_DH"/>
    <property type="match status" value="1"/>
</dbReference>
<feature type="domain" description="PKS/mFAS DH" evidence="12">
    <location>
        <begin position="1437"/>
        <end position="1718"/>
    </location>
</feature>
<dbReference type="PANTHER" id="PTHR43775">
    <property type="entry name" value="FATTY ACID SYNTHASE"/>
    <property type="match status" value="1"/>
</dbReference>
<dbReference type="InterPro" id="IPR049551">
    <property type="entry name" value="PKS_DH_C"/>
</dbReference>
<feature type="region of interest" description="C-terminal hotdog fold" evidence="8">
    <location>
        <begin position="1571"/>
        <end position="1718"/>
    </location>
</feature>
<dbReference type="InterPro" id="IPR050091">
    <property type="entry name" value="PKS_NRPS_Biosynth_Enz"/>
</dbReference>
<dbReference type="InterPro" id="IPR011032">
    <property type="entry name" value="GroES-like_sf"/>
</dbReference>
<dbReference type="InterPro" id="IPR020806">
    <property type="entry name" value="PKS_PP-bd"/>
</dbReference>
<evidence type="ECO:0000256" key="9">
    <source>
        <dbReference type="SAM" id="MobiDB-lite"/>
    </source>
</evidence>
<dbReference type="CDD" id="cd08952">
    <property type="entry name" value="KR_1_SDR_x"/>
    <property type="match status" value="1"/>
</dbReference>
<feature type="compositionally biased region" description="Basic and acidic residues" evidence="9">
    <location>
        <begin position="1536"/>
        <end position="1548"/>
    </location>
</feature>
<dbReference type="PROSITE" id="PS01162">
    <property type="entry name" value="QOR_ZETA_CRYSTAL"/>
    <property type="match status" value="1"/>
</dbReference>
<evidence type="ECO:0000256" key="3">
    <source>
        <dbReference type="ARBA" id="ARBA00022553"/>
    </source>
</evidence>
<dbReference type="SMART" id="SM00827">
    <property type="entry name" value="PKS_AT"/>
    <property type="match status" value="1"/>
</dbReference>
<keyword evidence="5" id="KW-0045">Antibiotic biosynthesis</keyword>
<dbReference type="InterPro" id="IPR020841">
    <property type="entry name" value="PKS_Beta-ketoAc_synthase_dom"/>
</dbReference>
<dbReference type="SMART" id="SM00826">
    <property type="entry name" value="PKS_DH"/>
    <property type="match status" value="1"/>
</dbReference>
<evidence type="ECO:0000259" key="10">
    <source>
        <dbReference type="PROSITE" id="PS50075"/>
    </source>
</evidence>
<dbReference type="InterPro" id="IPR006162">
    <property type="entry name" value="Ppantetheine_attach_site"/>
</dbReference>
<protein>
    <recommendedName>
        <fullName evidence="15">Polyketide synthase</fullName>
    </recommendedName>
</protein>
<dbReference type="InterPro" id="IPR016035">
    <property type="entry name" value="Acyl_Trfase/lysoPLipase"/>
</dbReference>
<dbReference type="InterPro" id="IPR009081">
    <property type="entry name" value="PP-bd_ACP"/>
</dbReference>
<dbReference type="PROSITE" id="PS00606">
    <property type="entry name" value="KS3_1"/>
    <property type="match status" value="1"/>
</dbReference>
<dbReference type="InterPro" id="IPR036291">
    <property type="entry name" value="NAD(P)-bd_dom_sf"/>
</dbReference>
<dbReference type="InterPro" id="IPR055123">
    <property type="entry name" value="SpnB-like_Rossmann"/>
</dbReference>
<dbReference type="SMART" id="SM01294">
    <property type="entry name" value="PKS_PP_betabranch"/>
    <property type="match status" value="1"/>
</dbReference>
<dbReference type="InterPro" id="IPR018201">
    <property type="entry name" value="Ketoacyl_synth_AS"/>
</dbReference>
<dbReference type="InterPro" id="IPR014043">
    <property type="entry name" value="Acyl_transferase_dom"/>
</dbReference>
<dbReference type="SMART" id="SM00829">
    <property type="entry name" value="PKS_ER"/>
    <property type="match status" value="1"/>
</dbReference>
<dbReference type="Gene3D" id="3.40.50.720">
    <property type="entry name" value="NAD(P)-binding Rossmann-like Domain"/>
    <property type="match status" value="2"/>
</dbReference>
<evidence type="ECO:0000259" key="11">
    <source>
        <dbReference type="PROSITE" id="PS52004"/>
    </source>
</evidence>
<feature type="domain" description="Ketosynthase family 3 (KS3)" evidence="11">
    <location>
        <begin position="533"/>
        <end position="959"/>
    </location>
</feature>
<dbReference type="Pfam" id="PF14765">
    <property type="entry name" value="PS-DH"/>
    <property type="match status" value="1"/>
</dbReference>
<accession>A0A2A2DC80</accession>
<evidence type="ECO:0000256" key="8">
    <source>
        <dbReference type="PROSITE-ProRule" id="PRU01363"/>
    </source>
</evidence>
<dbReference type="InterPro" id="IPR016036">
    <property type="entry name" value="Malonyl_transacylase_ACP-bd"/>
</dbReference>
<dbReference type="SUPFAM" id="SSF55048">
    <property type="entry name" value="Probable ACP-binding domain of malonyl-CoA ACP transacylase"/>
    <property type="match status" value="1"/>
</dbReference>
<feature type="non-terminal residue" evidence="13">
    <location>
        <position position="1"/>
    </location>
</feature>
<dbReference type="InterPro" id="IPR013968">
    <property type="entry name" value="PKS_KR"/>
</dbReference>
<dbReference type="SUPFAM" id="SSF50129">
    <property type="entry name" value="GroES-like"/>
    <property type="match status" value="1"/>
</dbReference>
<evidence type="ECO:0000259" key="12">
    <source>
        <dbReference type="PROSITE" id="PS52019"/>
    </source>
</evidence>
<dbReference type="GO" id="GO:0016491">
    <property type="term" value="F:oxidoreductase activity"/>
    <property type="evidence" value="ECO:0007669"/>
    <property type="project" value="InterPro"/>
</dbReference>